<dbReference type="EMBL" id="VFMN01000001">
    <property type="protein sequence ID" value="TQJ09496.1"/>
    <property type="molecule type" value="Genomic_DNA"/>
</dbReference>
<dbReference type="Proteomes" id="UP000317893">
    <property type="component" value="Unassembled WGS sequence"/>
</dbReference>
<dbReference type="GO" id="GO:0016779">
    <property type="term" value="F:nucleotidyltransferase activity"/>
    <property type="evidence" value="ECO:0007669"/>
    <property type="project" value="InterPro"/>
</dbReference>
<dbReference type="AlphaFoldDB" id="A0A542E2E0"/>
<protein>
    <submittedName>
        <fullName evidence="2">Nucleotidyltransferase-like protein</fullName>
    </submittedName>
</protein>
<accession>A0A542E2E0</accession>
<comment type="caution">
    <text evidence="2">The sequence shown here is derived from an EMBL/GenBank/DDBJ whole genome shotgun (WGS) entry which is preliminary data.</text>
</comment>
<dbReference type="OrthoDB" id="5143979at2"/>
<name>A0A542E2E0_9MICO</name>
<dbReference type="InterPro" id="IPR043519">
    <property type="entry name" value="NT_sf"/>
</dbReference>
<evidence type="ECO:0000313" key="2">
    <source>
        <dbReference type="EMBL" id="TQJ09496.1"/>
    </source>
</evidence>
<reference evidence="2 3" key="1">
    <citation type="submission" date="2019-06" db="EMBL/GenBank/DDBJ databases">
        <title>Sequencing the genomes of 1000 actinobacteria strains.</title>
        <authorList>
            <person name="Klenk H.-P."/>
        </authorList>
    </citation>
    <scope>NUCLEOTIDE SEQUENCE [LARGE SCALE GENOMIC DNA]</scope>
    <source>
        <strain evidence="2 3">DSM 18607</strain>
    </source>
</reference>
<feature type="domain" description="Polymerase nucleotidyl transferase" evidence="1">
    <location>
        <begin position="34"/>
        <end position="71"/>
    </location>
</feature>
<keyword evidence="2" id="KW-0808">Transferase</keyword>
<organism evidence="2 3">
    <name type="scientific">Lapillicoccus jejuensis</name>
    <dbReference type="NCBI Taxonomy" id="402171"/>
    <lineage>
        <taxon>Bacteria</taxon>
        <taxon>Bacillati</taxon>
        <taxon>Actinomycetota</taxon>
        <taxon>Actinomycetes</taxon>
        <taxon>Micrococcales</taxon>
        <taxon>Intrasporangiaceae</taxon>
        <taxon>Lapillicoccus</taxon>
    </lineage>
</organism>
<sequence>MRDPWEGRAADGTITTGVRADRVAPPYRPVLSAAVDAVRALDPSATLAVYGSVATGRARTPTSDVDLLTVGLPAADAAAVGRDLTGRFADRCREVAVAALPLAHLLDGSDAAYGDQVFLRHYVVVLSGPDPADGWPAFPADARAARGFNGDIAVHARRWRERLDGEPAAAAGRAVARKTLLAVAGLVSVHDTTWTTDRATAARRWAQLRPEQAAGLMRLLAWGEGEAGASRTEVERALDGVVDHVVDAFAREVGLWR</sequence>
<evidence type="ECO:0000313" key="3">
    <source>
        <dbReference type="Proteomes" id="UP000317893"/>
    </source>
</evidence>
<keyword evidence="3" id="KW-1185">Reference proteome</keyword>
<dbReference type="InterPro" id="IPR002934">
    <property type="entry name" value="Polymerase_NTP_transf_dom"/>
</dbReference>
<proteinExistence type="predicted"/>
<dbReference type="Pfam" id="PF01909">
    <property type="entry name" value="NTP_transf_2"/>
    <property type="match status" value="1"/>
</dbReference>
<dbReference type="CDD" id="cd05403">
    <property type="entry name" value="NT_KNTase_like"/>
    <property type="match status" value="1"/>
</dbReference>
<gene>
    <name evidence="2" type="ORF">FB458_2608</name>
</gene>
<evidence type="ECO:0000259" key="1">
    <source>
        <dbReference type="Pfam" id="PF01909"/>
    </source>
</evidence>
<dbReference type="RefSeq" id="WP_141848857.1">
    <property type="nucleotide sequence ID" value="NZ_BAAAPR010000014.1"/>
</dbReference>
<dbReference type="SUPFAM" id="SSF81301">
    <property type="entry name" value="Nucleotidyltransferase"/>
    <property type="match status" value="1"/>
</dbReference>